<evidence type="ECO:0000313" key="1">
    <source>
        <dbReference type="EMBL" id="JAD64852.1"/>
    </source>
</evidence>
<reference evidence="1" key="1">
    <citation type="submission" date="2014-09" db="EMBL/GenBank/DDBJ databases">
        <authorList>
            <person name="Magalhaes I.L.F."/>
            <person name="Oliveira U."/>
            <person name="Santos F.R."/>
            <person name="Vidigal T.H.D.A."/>
            <person name="Brescovit A.D."/>
            <person name="Santos A.J."/>
        </authorList>
    </citation>
    <scope>NUCLEOTIDE SEQUENCE</scope>
    <source>
        <tissue evidence="1">Shoot tissue taken approximately 20 cm above the soil surface</tissue>
    </source>
</reference>
<reference evidence="1" key="2">
    <citation type="journal article" date="2015" name="Data Brief">
        <title>Shoot transcriptome of the giant reed, Arundo donax.</title>
        <authorList>
            <person name="Barrero R.A."/>
            <person name="Guerrero F.D."/>
            <person name="Moolhuijzen P."/>
            <person name="Goolsby J.A."/>
            <person name="Tidwell J."/>
            <person name="Bellgard S.E."/>
            <person name="Bellgard M.I."/>
        </authorList>
    </citation>
    <scope>NUCLEOTIDE SEQUENCE</scope>
    <source>
        <tissue evidence="1">Shoot tissue taken approximately 20 cm above the soil surface</tissue>
    </source>
</reference>
<proteinExistence type="predicted"/>
<organism evidence="1">
    <name type="scientific">Arundo donax</name>
    <name type="common">Giant reed</name>
    <name type="synonym">Donax arundinaceus</name>
    <dbReference type="NCBI Taxonomy" id="35708"/>
    <lineage>
        <taxon>Eukaryota</taxon>
        <taxon>Viridiplantae</taxon>
        <taxon>Streptophyta</taxon>
        <taxon>Embryophyta</taxon>
        <taxon>Tracheophyta</taxon>
        <taxon>Spermatophyta</taxon>
        <taxon>Magnoliopsida</taxon>
        <taxon>Liliopsida</taxon>
        <taxon>Poales</taxon>
        <taxon>Poaceae</taxon>
        <taxon>PACMAD clade</taxon>
        <taxon>Arundinoideae</taxon>
        <taxon>Arundineae</taxon>
        <taxon>Arundo</taxon>
    </lineage>
</organism>
<name>A0A0A9BZZ4_ARUDO</name>
<dbReference type="AlphaFoldDB" id="A0A0A9BZZ4"/>
<accession>A0A0A9BZZ4</accession>
<dbReference type="EMBL" id="GBRH01233043">
    <property type="protein sequence ID" value="JAD64852.1"/>
    <property type="molecule type" value="Transcribed_RNA"/>
</dbReference>
<sequence length="43" mass="4457">MASPIWTSCPGCPVVLVRMHCEVLSDAEIASSSGAAVQVNRSP</sequence>
<protein>
    <submittedName>
        <fullName evidence="1">Uncharacterized protein</fullName>
    </submittedName>
</protein>